<accession>A6ISB3</accession>
<protein>
    <submittedName>
        <fullName evidence="1">RCG31541</fullName>
    </submittedName>
</protein>
<organism evidence="1 2">
    <name type="scientific">Rattus norvegicus</name>
    <name type="common">Rat</name>
    <dbReference type="NCBI Taxonomy" id="10116"/>
    <lineage>
        <taxon>Eukaryota</taxon>
        <taxon>Metazoa</taxon>
        <taxon>Chordata</taxon>
        <taxon>Craniata</taxon>
        <taxon>Vertebrata</taxon>
        <taxon>Euteleostomi</taxon>
        <taxon>Mammalia</taxon>
        <taxon>Eutheria</taxon>
        <taxon>Euarchontoglires</taxon>
        <taxon>Glires</taxon>
        <taxon>Rodentia</taxon>
        <taxon>Myomorpha</taxon>
        <taxon>Muroidea</taxon>
        <taxon>Muridae</taxon>
        <taxon>Murinae</taxon>
        <taxon>Rattus</taxon>
    </lineage>
</organism>
<evidence type="ECO:0000313" key="1">
    <source>
        <dbReference type="EMBL" id="EDL80464.1"/>
    </source>
</evidence>
<dbReference type="Proteomes" id="UP000234681">
    <property type="component" value="Chromosome 5"/>
</dbReference>
<reference evidence="2" key="1">
    <citation type="submission" date="2005-09" db="EMBL/GenBank/DDBJ databases">
        <authorList>
            <person name="Mural R.J."/>
            <person name="Li P.W."/>
            <person name="Adams M.D."/>
            <person name="Amanatides P.G."/>
            <person name="Baden-Tillson H."/>
            <person name="Barnstead M."/>
            <person name="Chin S.H."/>
            <person name="Dew I."/>
            <person name="Evans C.A."/>
            <person name="Ferriera S."/>
            <person name="Flanigan M."/>
            <person name="Fosler C."/>
            <person name="Glodek A."/>
            <person name="Gu Z."/>
            <person name="Holt R.A."/>
            <person name="Jennings D."/>
            <person name="Kraft C.L."/>
            <person name="Lu F."/>
            <person name="Nguyen T."/>
            <person name="Nusskern D.R."/>
            <person name="Pfannkoch C.M."/>
            <person name="Sitter C."/>
            <person name="Sutton G.G."/>
            <person name="Venter J.C."/>
            <person name="Wang Z."/>
            <person name="Woodage T."/>
            <person name="Zheng X.H."/>
            <person name="Zhong F."/>
        </authorList>
    </citation>
    <scope>NUCLEOTIDE SEQUENCE [LARGE SCALE GENOMIC DNA]</scope>
    <source>
        <strain>BN</strain>
        <strain evidence="2">Sprague-Dawley</strain>
    </source>
</reference>
<evidence type="ECO:0000313" key="2">
    <source>
        <dbReference type="Proteomes" id="UP000234681"/>
    </source>
</evidence>
<dbReference type="AlphaFoldDB" id="A6ISB3"/>
<feature type="non-terminal residue" evidence="1">
    <location>
        <position position="31"/>
    </location>
</feature>
<gene>
    <name evidence="1" type="ORF">rCG_31541</name>
</gene>
<dbReference type="EMBL" id="CH473968">
    <property type="protein sequence ID" value="EDL80464.1"/>
    <property type="molecule type" value="Genomic_DNA"/>
</dbReference>
<sequence>MDPEEHKELRRVWIRKSLVHQGKQFQVGGQP</sequence>
<proteinExistence type="predicted"/>
<name>A6ISB3_RAT</name>